<evidence type="ECO:0008006" key="7">
    <source>
        <dbReference type="Google" id="ProtNLM"/>
    </source>
</evidence>
<sequence length="189" mass="21186">MALNMKDLITARETESDILVIYYNILVFYLLSAGNRYLTRSILNEMEAKSLPFNDATYIDDGKPSIETWSLLVHKLCQEGRTSEAEELLHAMLAAGEIPGREMYSCVIESHRSENNLRNASEVMGMMQRSGYDPDFESHWSLISNLSTSSMGKEDDNDKTSGGFLTGLLFGSGHPVRTRSNPNKINKPL</sequence>
<dbReference type="Gene3D" id="1.25.40.10">
    <property type="entry name" value="Tetratricopeptide repeat domain"/>
    <property type="match status" value="1"/>
</dbReference>
<organism evidence="5 6">
    <name type="scientific">Linum tenue</name>
    <dbReference type="NCBI Taxonomy" id="586396"/>
    <lineage>
        <taxon>Eukaryota</taxon>
        <taxon>Viridiplantae</taxon>
        <taxon>Streptophyta</taxon>
        <taxon>Embryophyta</taxon>
        <taxon>Tracheophyta</taxon>
        <taxon>Spermatophyta</taxon>
        <taxon>Magnoliopsida</taxon>
        <taxon>eudicotyledons</taxon>
        <taxon>Gunneridae</taxon>
        <taxon>Pentapetalae</taxon>
        <taxon>rosids</taxon>
        <taxon>fabids</taxon>
        <taxon>Malpighiales</taxon>
        <taxon>Linaceae</taxon>
        <taxon>Linum</taxon>
    </lineage>
</organism>
<keyword evidence="6" id="KW-1185">Reference proteome</keyword>
<keyword evidence="2" id="KW-0677">Repeat</keyword>
<gene>
    <name evidence="5" type="ORF">LITE_LOCUS31826</name>
</gene>
<feature type="transmembrane region" description="Helical" evidence="4">
    <location>
        <begin position="20"/>
        <end position="38"/>
    </location>
</feature>
<keyword evidence="4" id="KW-0812">Transmembrane</keyword>
<evidence type="ECO:0000256" key="4">
    <source>
        <dbReference type="SAM" id="Phobius"/>
    </source>
</evidence>
<dbReference type="Pfam" id="PF01535">
    <property type="entry name" value="PPR"/>
    <property type="match status" value="1"/>
</dbReference>
<dbReference type="Pfam" id="PF12854">
    <property type="entry name" value="PPR_1"/>
    <property type="match status" value="1"/>
</dbReference>
<name>A0AAV0N689_9ROSI</name>
<dbReference type="PROSITE" id="PS51375">
    <property type="entry name" value="PPR"/>
    <property type="match status" value="1"/>
</dbReference>
<dbReference type="NCBIfam" id="TIGR00756">
    <property type="entry name" value="PPR"/>
    <property type="match status" value="2"/>
</dbReference>
<feature type="repeat" description="PPR" evidence="3">
    <location>
        <begin position="65"/>
        <end position="99"/>
    </location>
</feature>
<dbReference type="EMBL" id="CAMGYJ010000008">
    <property type="protein sequence ID" value="CAI0454010.1"/>
    <property type="molecule type" value="Genomic_DNA"/>
</dbReference>
<evidence type="ECO:0000256" key="3">
    <source>
        <dbReference type="PROSITE-ProRule" id="PRU00708"/>
    </source>
</evidence>
<evidence type="ECO:0000256" key="2">
    <source>
        <dbReference type="ARBA" id="ARBA00022737"/>
    </source>
</evidence>
<keyword evidence="4" id="KW-0472">Membrane</keyword>
<dbReference type="InterPro" id="IPR050667">
    <property type="entry name" value="PPR-containing_protein"/>
</dbReference>
<dbReference type="PANTHER" id="PTHR47939:SF13">
    <property type="entry name" value="OS03G0201400 PROTEIN"/>
    <property type="match status" value="1"/>
</dbReference>
<evidence type="ECO:0000313" key="5">
    <source>
        <dbReference type="EMBL" id="CAI0454010.1"/>
    </source>
</evidence>
<dbReference type="AlphaFoldDB" id="A0AAV0N689"/>
<evidence type="ECO:0000256" key="1">
    <source>
        <dbReference type="ARBA" id="ARBA00007626"/>
    </source>
</evidence>
<reference evidence="5" key="1">
    <citation type="submission" date="2022-08" db="EMBL/GenBank/DDBJ databases">
        <authorList>
            <person name="Gutierrez-Valencia J."/>
        </authorList>
    </citation>
    <scope>NUCLEOTIDE SEQUENCE</scope>
</reference>
<dbReference type="InterPro" id="IPR011990">
    <property type="entry name" value="TPR-like_helical_dom_sf"/>
</dbReference>
<comment type="similarity">
    <text evidence="1">Belongs to the PPR family. P subfamily.</text>
</comment>
<protein>
    <recommendedName>
        <fullName evidence="7">Pentatricopeptide repeat-containing protein</fullName>
    </recommendedName>
</protein>
<keyword evidence="4" id="KW-1133">Transmembrane helix</keyword>
<accession>A0AAV0N689</accession>
<comment type="caution">
    <text evidence="5">The sequence shown here is derived from an EMBL/GenBank/DDBJ whole genome shotgun (WGS) entry which is preliminary data.</text>
</comment>
<proteinExistence type="inferred from homology"/>
<dbReference type="Proteomes" id="UP001154282">
    <property type="component" value="Unassembled WGS sequence"/>
</dbReference>
<dbReference type="InterPro" id="IPR002885">
    <property type="entry name" value="PPR_rpt"/>
</dbReference>
<dbReference type="PANTHER" id="PTHR47939">
    <property type="entry name" value="MEMBRANE-ASSOCIATED SALT-INDUCIBLE PROTEIN-LIKE"/>
    <property type="match status" value="1"/>
</dbReference>
<evidence type="ECO:0000313" key="6">
    <source>
        <dbReference type="Proteomes" id="UP001154282"/>
    </source>
</evidence>